<dbReference type="GO" id="GO:0004993">
    <property type="term" value="F:G protein-coupled serotonin receptor activity"/>
    <property type="evidence" value="ECO:0000318"/>
    <property type="project" value="GO_Central"/>
</dbReference>
<feature type="transmembrane region" description="Helical" evidence="12">
    <location>
        <begin position="170"/>
        <end position="191"/>
    </location>
</feature>
<dbReference type="CDD" id="cd14967">
    <property type="entry name" value="7tmA_amine_R-like"/>
    <property type="match status" value="1"/>
</dbReference>
<dbReference type="PANTHER" id="PTHR24247:SF202">
    <property type="entry name" value="5-HYDROXYTRYPTAMINE RECEPTOR 1"/>
    <property type="match status" value="1"/>
</dbReference>
<dbReference type="HOGENOM" id="CLU_009579_11_1_1"/>
<dbReference type="FunCoup" id="A7RZL7">
    <property type="interactions" value="176"/>
</dbReference>
<dbReference type="PROSITE" id="PS00237">
    <property type="entry name" value="G_PROTEIN_RECEP_F1_1"/>
    <property type="match status" value="1"/>
</dbReference>
<keyword evidence="6 12" id="KW-0472">Membrane</keyword>
<evidence type="ECO:0000256" key="3">
    <source>
        <dbReference type="ARBA" id="ARBA00022692"/>
    </source>
</evidence>
<dbReference type="Proteomes" id="UP000001593">
    <property type="component" value="Unassembled WGS sequence"/>
</dbReference>
<dbReference type="InterPro" id="IPR002962">
    <property type="entry name" value="Peropsin"/>
</dbReference>
<keyword evidence="15" id="KW-1185">Reference proteome</keyword>
<evidence type="ECO:0000256" key="8">
    <source>
        <dbReference type="ARBA" id="ARBA00023170"/>
    </source>
</evidence>
<evidence type="ECO:0000256" key="4">
    <source>
        <dbReference type="ARBA" id="ARBA00022989"/>
    </source>
</evidence>
<feature type="non-terminal residue" evidence="14">
    <location>
        <position position="293"/>
    </location>
</feature>
<gene>
    <name evidence="14" type="ORF">NEMVEDRAFT_v1g164564</name>
</gene>
<dbReference type="GO" id="GO:0030594">
    <property type="term" value="F:neurotransmitter receptor activity"/>
    <property type="evidence" value="ECO:0000318"/>
    <property type="project" value="GO_Central"/>
</dbReference>
<evidence type="ECO:0000256" key="7">
    <source>
        <dbReference type="ARBA" id="ARBA00023157"/>
    </source>
</evidence>
<dbReference type="Gene3D" id="1.20.1070.10">
    <property type="entry name" value="Rhodopsin 7-helix transmembrane proteins"/>
    <property type="match status" value="1"/>
</dbReference>
<dbReference type="AlphaFoldDB" id="A7RZL7"/>
<dbReference type="GO" id="GO:0007601">
    <property type="term" value="P:visual perception"/>
    <property type="evidence" value="ECO:0007669"/>
    <property type="project" value="InterPro"/>
</dbReference>
<dbReference type="PhylomeDB" id="A7RZL7"/>
<keyword evidence="8 11" id="KW-0675">Receptor</keyword>
<protein>
    <recommendedName>
        <fullName evidence="13">G-protein coupled receptors family 1 profile domain-containing protein</fullName>
    </recommendedName>
</protein>
<dbReference type="EMBL" id="DS469557">
    <property type="protein sequence ID" value="EDO43118.1"/>
    <property type="molecule type" value="Genomic_DNA"/>
</dbReference>
<dbReference type="GO" id="GO:0030425">
    <property type="term" value="C:dendrite"/>
    <property type="evidence" value="ECO:0000318"/>
    <property type="project" value="GO_Central"/>
</dbReference>
<dbReference type="STRING" id="45351.A7RZL7"/>
<dbReference type="PRINTS" id="PR00237">
    <property type="entry name" value="GPCRRHODOPSN"/>
</dbReference>
<proteinExistence type="inferred from homology"/>
<comment type="subcellular location">
    <subcellularLocation>
        <location evidence="1">Cell membrane</location>
        <topology evidence="1">Multi-pass membrane protein</topology>
    </subcellularLocation>
</comment>
<dbReference type="PRINTS" id="PR01244">
    <property type="entry name" value="PEROPSIN"/>
</dbReference>
<evidence type="ECO:0000256" key="10">
    <source>
        <dbReference type="ARBA" id="ARBA00023224"/>
    </source>
</evidence>
<feature type="transmembrane region" description="Helical" evidence="12">
    <location>
        <begin position="92"/>
        <end position="115"/>
    </location>
</feature>
<feature type="transmembrane region" description="Helical" evidence="12">
    <location>
        <begin position="136"/>
        <end position="158"/>
    </location>
</feature>
<dbReference type="KEGG" id="nve:5515038"/>
<evidence type="ECO:0000256" key="1">
    <source>
        <dbReference type="ARBA" id="ARBA00004651"/>
    </source>
</evidence>
<name>A7RZL7_NEMVE</name>
<dbReference type="InterPro" id="IPR000276">
    <property type="entry name" value="GPCR_Rhodpsn"/>
</dbReference>
<keyword evidence="7" id="KW-1015">Disulfide bond</keyword>
<evidence type="ECO:0000256" key="9">
    <source>
        <dbReference type="ARBA" id="ARBA00023180"/>
    </source>
</evidence>
<feature type="transmembrane region" description="Helical" evidence="12">
    <location>
        <begin position="222"/>
        <end position="243"/>
    </location>
</feature>
<dbReference type="eggNOG" id="KOG3656">
    <property type="taxonomic scope" value="Eukaryota"/>
</dbReference>
<reference evidence="14 15" key="1">
    <citation type="journal article" date="2007" name="Science">
        <title>Sea anemone genome reveals ancestral eumetazoan gene repertoire and genomic organization.</title>
        <authorList>
            <person name="Putnam N.H."/>
            <person name="Srivastava M."/>
            <person name="Hellsten U."/>
            <person name="Dirks B."/>
            <person name="Chapman J."/>
            <person name="Salamov A."/>
            <person name="Terry A."/>
            <person name="Shapiro H."/>
            <person name="Lindquist E."/>
            <person name="Kapitonov V.V."/>
            <person name="Jurka J."/>
            <person name="Genikhovich G."/>
            <person name="Grigoriev I.V."/>
            <person name="Lucas S.M."/>
            <person name="Steele R.E."/>
            <person name="Finnerty J.R."/>
            <person name="Technau U."/>
            <person name="Martindale M.Q."/>
            <person name="Rokhsar D.S."/>
        </authorList>
    </citation>
    <scope>NUCLEOTIDE SEQUENCE [LARGE SCALE GENOMIC DNA]</scope>
    <source>
        <strain evidence="15">CH2 X CH6</strain>
    </source>
</reference>
<evidence type="ECO:0000256" key="6">
    <source>
        <dbReference type="ARBA" id="ARBA00023136"/>
    </source>
</evidence>
<accession>A7RZL7</accession>
<evidence type="ECO:0000256" key="11">
    <source>
        <dbReference type="RuleBase" id="RU000688"/>
    </source>
</evidence>
<sequence>MDNSSSVLTSPQYSLSFRIGTSIFTVFLILGTITGNALVIASFIAYSRIRTATNFFVVSLACTDLGVALFSMPLWLAYILTGTIWAENPVLFRVWTAMDILVGTASIGNLVAISLDRFLCITKPLMYYQYITSVRVNSTIACIWVYSVLMAVASYLLWQYRIFNFISSIVYFWVPLLIIISAYSIVFRVALRQTRQINTSNSQKTRASRYSFVTELKAAKTLAAVVGAFALCWAPFVLINGIYSMCIECPYIKPEIILVVKWLHYGNSLLNPPIYGLLNKDFRVAFKHILCCN</sequence>
<keyword evidence="4 12" id="KW-1133">Transmembrane helix</keyword>
<keyword evidence="10 11" id="KW-0807">Transducer</keyword>
<dbReference type="PANTHER" id="PTHR24247">
    <property type="entry name" value="5-HYDROXYTRYPTAMINE RECEPTOR"/>
    <property type="match status" value="1"/>
</dbReference>
<evidence type="ECO:0000313" key="15">
    <source>
        <dbReference type="Proteomes" id="UP000001593"/>
    </source>
</evidence>
<dbReference type="InterPro" id="IPR017452">
    <property type="entry name" value="GPCR_Rhodpsn_7TM"/>
</dbReference>
<keyword evidence="2" id="KW-1003">Cell membrane</keyword>
<keyword evidence="5 11" id="KW-0297">G-protein coupled receptor</keyword>
<keyword evidence="3 11" id="KW-0812">Transmembrane</keyword>
<dbReference type="GO" id="GO:0007268">
    <property type="term" value="P:chemical synaptic transmission"/>
    <property type="evidence" value="ECO:0000318"/>
    <property type="project" value="GO_Central"/>
</dbReference>
<evidence type="ECO:0000313" key="14">
    <source>
        <dbReference type="EMBL" id="EDO43118.1"/>
    </source>
</evidence>
<dbReference type="SUPFAM" id="SSF81321">
    <property type="entry name" value="Family A G protein-coupled receptor-like"/>
    <property type="match status" value="1"/>
</dbReference>
<feature type="transmembrane region" description="Helical" evidence="12">
    <location>
        <begin position="20"/>
        <end position="43"/>
    </location>
</feature>
<dbReference type="GO" id="GO:0045202">
    <property type="term" value="C:synapse"/>
    <property type="evidence" value="ECO:0007669"/>
    <property type="project" value="GOC"/>
</dbReference>
<comment type="similarity">
    <text evidence="11">Belongs to the G-protein coupled receptor 1 family.</text>
</comment>
<evidence type="ECO:0000256" key="2">
    <source>
        <dbReference type="ARBA" id="ARBA00022475"/>
    </source>
</evidence>
<dbReference type="GO" id="GO:0005886">
    <property type="term" value="C:plasma membrane"/>
    <property type="evidence" value="ECO:0000318"/>
    <property type="project" value="GO_Central"/>
</dbReference>
<organism evidence="14 15">
    <name type="scientific">Nematostella vectensis</name>
    <name type="common">Starlet sea anemone</name>
    <dbReference type="NCBI Taxonomy" id="45351"/>
    <lineage>
        <taxon>Eukaryota</taxon>
        <taxon>Metazoa</taxon>
        <taxon>Cnidaria</taxon>
        <taxon>Anthozoa</taxon>
        <taxon>Hexacorallia</taxon>
        <taxon>Actiniaria</taxon>
        <taxon>Edwardsiidae</taxon>
        <taxon>Nematostella</taxon>
    </lineage>
</organism>
<dbReference type="InParanoid" id="A7RZL7"/>
<keyword evidence="9" id="KW-0325">Glycoprotein</keyword>
<dbReference type="GO" id="GO:0007187">
    <property type="term" value="P:G protein-coupled receptor signaling pathway, coupled to cyclic nucleotide second messenger"/>
    <property type="evidence" value="ECO:0000318"/>
    <property type="project" value="GO_Central"/>
</dbReference>
<evidence type="ECO:0000259" key="13">
    <source>
        <dbReference type="PROSITE" id="PS50262"/>
    </source>
</evidence>
<dbReference type="Pfam" id="PF00001">
    <property type="entry name" value="7tm_1"/>
    <property type="match status" value="1"/>
</dbReference>
<evidence type="ECO:0000256" key="12">
    <source>
        <dbReference type="SAM" id="Phobius"/>
    </source>
</evidence>
<feature type="domain" description="G-protein coupled receptors family 1 profile" evidence="13">
    <location>
        <begin position="35"/>
        <end position="275"/>
    </location>
</feature>
<feature type="transmembrane region" description="Helical" evidence="12">
    <location>
        <begin position="55"/>
        <end position="80"/>
    </location>
</feature>
<evidence type="ECO:0000256" key="5">
    <source>
        <dbReference type="ARBA" id="ARBA00023040"/>
    </source>
</evidence>
<dbReference type="PROSITE" id="PS50262">
    <property type="entry name" value="G_PROTEIN_RECEP_F1_2"/>
    <property type="match status" value="1"/>
</dbReference>